<evidence type="ECO:0000313" key="3">
    <source>
        <dbReference type="RefSeq" id="XP_044923151.1"/>
    </source>
</evidence>
<feature type="region of interest" description="Disordered" evidence="1">
    <location>
        <begin position="58"/>
        <end position="480"/>
    </location>
</feature>
<proteinExistence type="predicted"/>
<accession>A0A8U0RDE3</accession>
<dbReference type="AlphaFoldDB" id="A0A8U0RDE3"/>
<feature type="compositionally biased region" description="Low complexity" evidence="1">
    <location>
        <begin position="90"/>
        <end position="103"/>
    </location>
</feature>
<sequence length="480" mass="49271">MSRDWKSRGHTRLSLRLAGALAEPVSGGGSVASLHLEKALRAWPNAIRKCAAVSDLRRRLRAEGRRPVPGPRTARPLAGSAPAAPPHTPPAARCPAASPPASARPRHPVPALPAGASPGPLAPQALGTHRPGGGTFRRSRFPAPGRCQPVLRPGSPSPRAPALRGSPTRKSAPRARRAPHTSLRERPRAPRSAARGAPRSWRTPGPAEKPPPAPRPPALLGGHGPASSFPDLARSSRHPPCAADASGTCGPGGAGPARAAERRASGPVNTSCGIRPQDVPRRRPPARGAAVAAAAEQLNGAGTGAAPPLPPPPGAERGAGGDPAAEGARRHLHRPASARRARPPSARAGGRRGARGAREGPGPGRSERAGPRRRRDAAGTLLRPLPGSHSSPWAGRQAWCQEPGLPTPPPPPPAGALGRGGRGRASQPGAPRLSRSREGGCRRPPPPRASSRPSRARPAATPRALRSHRLVPAGLSCPRT</sequence>
<feature type="compositionally biased region" description="Low complexity" evidence="1">
    <location>
        <begin position="286"/>
        <end position="295"/>
    </location>
</feature>
<feature type="compositionally biased region" description="Low complexity" evidence="1">
    <location>
        <begin position="449"/>
        <end position="464"/>
    </location>
</feature>
<evidence type="ECO:0000313" key="2">
    <source>
        <dbReference type="Proteomes" id="UP000000715"/>
    </source>
</evidence>
<gene>
    <name evidence="3" type="primary">LOC123388105</name>
</gene>
<feature type="compositionally biased region" description="Low complexity" evidence="1">
    <location>
        <begin position="112"/>
        <end position="127"/>
    </location>
</feature>
<organism evidence="2 3">
    <name type="scientific">Mustela putorius furo</name>
    <name type="common">European domestic ferret</name>
    <name type="synonym">Mustela furo</name>
    <dbReference type="NCBI Taxonomy" id="9669"/>
    <lineage>
        <taxon>Eukaryota</taxon>
        <taxon>Metazoa</taxon>
        <taxon>Chordata</taxon>
        <taxon>Craniata</taxon>
        <taxon>Vertebrata</taxon>
        <taxon>Euteleostomi</taxon>
        <taxon>Mammalia</taxon>
        <taxon>Eutheria</taxon>
        <taxon>Laurasiatheria</taxon>
        <taxon>Carnivora</taxon>
        <taxon>Caniformia</taxon>
        <taxon>Musteloidea</taxon>
        <taxon>Mustelidae</taxon>
        <taxon>Mustelinae</taxon>
        <taxon>Mustela</taxon>
    </lineage>
</organism>
<evidence type="ECO:0000256" key="1">
    <source>
        <dbReference type="SAM" id="MobiDB-lite"/>
    </source>
</evidence>
<feature type="compositionally biased region" description="Pro residues" evidence="1">
    <location>
        <begin position="207"/>
        <end position="217"/>
    </location>
</feature>
<protein>
    <submittedName>
        <fullName evidence="3">Translation initiation factor IF-2-like</fullName>
    </submittedName>
</protein>
<keyword evidence="2" id="KW-1185">Reference proteome</keyword>
<name>A0A8U0RDE3_MUSPF</name>
<reference evidence="3" key="1">
    <citation type="submission" date="2025-08" db="UniProtKB">
        <authorList>
            <consortium name="RefSeq"/>
        </authorList>
    </citation>
    <scope>IDENTIFICATION</scope>
    <source>
        <tissue evidence="3">Brain</tissue>
    </source>
</reference>
<dbReference type="OrthoDB" id="10687178at2759"/>
<dbReference type="GeneID" id="123388105"/>
<feature type="compositionally biased region" description="Low complexity" evidence="1">
    <location>
        <begin position="190"/>
        <end position="206"/>
    </location>
</feature>
<dbReference type="RefSeq" id="XP_044923151.1">
    <property type="nucleotide sequence ID" value="XM_045067216.1"/>
</dbReference>
<feature type="compositionally biased region" description="Pro residues" evidence="1">
    <location>
        <begin position="405"/>
        <end position="414"/>
    </location>
</feature>
<feature type="compositionally biased region" description="Basic residues" evidence="1">
    <location>
        <begin position="330"/>
        <end position="342"/>
    </location>
</feature>
<dbReference type="Proteomes" id="UP000000715">
    <property type="component" value="Unplaced"/>
</dbReference>